<dbReference type="AlphaFoldDB" id="A0A2R7YX14"/>
<comment type="caution">
    <text evidence="3">The sequence shown here is derived from an EMBL/GenBank/DDBJ whole genome shotgun (WGS) entry which is preliminary data.</text>
</comment>
<feature type="region of interest" description="Disordered" evidence="1">
    <location>
        <begin position="28"/>
        <end position="56"/>
    </location>
</feature>
<protein>
    <submittedName>
        <fullName evidence="3">Uncharacterized protein</fullName>
    </submittedName>
</protein>
<keyword evidence="4" id="KW-1185">Reference proteome</keyword>
<accession>A0A2R7YX14</accession>
<evidence type="ECO:0000313" key="4">
    <source>
        <dbReference type="Proteomes" id="UP000244867"/>
    </source>
</evidence>
<dbReference type="OrthoDB" id="3767785at2"/>
<dbReference type="RefSeq" id="WP_108344493.1">
    <property type="nucleotide sequence ID" value="NZ_PYXZ01000004.1"/>
</dbReference>
<dbReference type="EMBL" id="PYXZ01000004">
    <property type="protein sequence ID" value="PUA80925.1"/>
    <property type="molecule type" value="Genomic_DNA"/>
</dbReference>
<reference evidence="3 4" key="1">
    <citation type="submission" date="2018-03" db="EMBL/GenBank/DDBJ databases">
        <authorList>
            <person name="Keele B.F."/>
        </authorList>
    </citation>
    <scope>NUCLEOTIDE SEQUENCE [LARGE SCALE GENOMIC DNA]</scope>
    <source>
        <strain evidence="3 4">IB-3</strain>
    </source>
</reference>
<evidence type="ECO:0000313" key="3">
    <source>
        <dbReference type="EMBL" id="PUA80925.1"/>
    </source>
</evidence>
<gene>
    <name evidence="3" type="ORF">C7S10_11020</name>
</gene>
<dbReference type="Proteomes" id="UP000244867">
    <property type="component" value="Unassembled WGS sequence"/>
</dbReference>
<sequence length="324" mass="34047">MTPRRAFATLALLLAPSACTLQTTADDRSAAPTCDGVSYTDVRGPEPGEPNGSLRDHPVADAVCQAWWLDLADGFVPQGLAIEGRRAFVVGHRAGAVGSKLCQVAVIDLPSGRTNAFTGTLDARDGSPTCRHGGGAALTDAGLWVVQTSRLWLLDPDRIGRPDQVRRVWDLADEVRGSTIAAHDGEIVIAGYRPNGPGQARSYAEASVLASGATELVETATGRGQVAMTGASRVPPRLQGLAFSPAGRAWHVSSRISCGRIHAGSRIRDFVPGAEGTVVTRDSIWTVSEASAAPYRDPGGALVPRLLRLDRDRVLDAGPATCVF</sequence>
<feature type="signal peptide" evidence="2">
    <location>
        <begin position="1"/>
        <end position="25"/>
    </location>
</feature>
<proteinExistence type="predicted"/>
<evidence type="ECO:0000256" key="2">
    <source>
        <dbReference type="SAM" id="SignalP"/>
    </source>
</evidence>
<name>A0A2R7YX14_9ACTN</name>
<dbReference type="SUPFAM" id="SSF63829">
    <property type="entry name" value="Calcium-dependent phosphotriesterase"/>
    <property type="match status" value="1"/>
</dbReference>
<keyword evidence="2" id="KW-0732">Signal</keyword>
<evidence type="ECO:0000256" key="1">
    <source>
        <dbReference type="SAM" id="MobiDB-lite"/>
    </source>
</evidence>
<feature type="chain" id="PRO_5039639680" evidence="2">
    <location>
        <begin position="26"/>
        <end position="324"/>
    </location>
</feature>
<organism evidence="3 4">
    <name type="scientific">Nocardioides currus</name>
    <dbReference type="NCBI Taxonomy" id="2133958"/>
    <lineage>
        <taxon>Bacteria</taxon>
        <taxon>Bacillati</taxon>
        <taxon>Actinomycetota</taxon>
        <taxon>Actinomycetes</taxon>
        <taxon>Propionibacteriales</taxon>
        <taxon>Nocardioidaceae</taxon>
        <taxon>Nocardioides</taxon>
    </lineage>
</organism>